<name>A0A542EL89_9ACTN</name>
<keyword evidence="4" id="KW-1185">Reference proteome</keyword>
<evidence type="ECO:0000256" key="1">
    <source>
        <dbReference type="ARBA" id="ARBA00006817"/>
    </source>
</evidence>
<evidence type="ECO:0000313" key="4">
    <source>
        <dbReference type="Proteomes" id="UP000316298"/>
    </source>
</evidence>
<comment type="caution">
    <text evidence="3">The sequence shown here is derived from an EMBL/GenBank/DDBJ whole genome shotgun (WGS) entry which is preliminary data.</text>
</comment>
<reference evidence="3 4" key="1">
    <citation type="submission" date="2019-06" db="EMBL/GenBank/DDBJ databases">
        <title>Sequencing the genomes of 1000 actinobacteria strains.</title>
        <authorList>
            <person name="Klenk H.-P."/>
        </authorList>
    </citation>
    <scope>NUCLEOTIDE SEQUENCE [LARGE SCALE GENOMIC DNA]</scope>
    <source>
        <strain evidence="3 4">DSM 17305</strain>
    </source>
</reference>
<dbReference type="Proteomes" id="UP000316298">
    <property type="component" value="Unassembled WGS sequence"/>
</dbReference>
<dbReference type="InterPro" id="IPR023393">
    <property type="entry name" value="START-like_dom_sf"/>
</dbReference>
<accession>A0A542EL89</accession>
<proteinExistence type="inferred from homology"/>
<evidence type="ECO:0000313" key="3">
    <source>
        <dbReference type="EMBL" id="TQJ16089.1"/>
    </source>
</evidence>
<dbReference type="Gene3D" id="3.30.530.20">
    <property type="match status" value="1"/>
</dbReference>
<feature type="domain" description="Activator of Hsp90 ATPase homologue 1/2-like C-terminal" evidence="2">
    <location>
        <begin position="26"/>
        <end position="135"/>
    </location>
</feature>
<gene>
    <name evidence="3" type="ORF">FB475_0175</name>
</gene>
<dbReference type="Pfam" id="PF08327">
    <property type="entry name" value="AHSA1"/>
    <property type="match status" value="1"/>
</dbReference>
<dbReference type="EMBL" id="VFMM01000001">
    <property type="protein sequence ID" value="TQJ16089.1"/>
    <property type="molecule type" value="Genomic_DNA"/>
</dbReference>
<dbReference type="AlphaFoldDB" id="A0A542EL89"/>
<comment type="similarity">
    <text evidence="1">Belongs to the AHA1 family.</text>
</comment>
<dbReference type="InterPro" id="IPR013538">
    <property type="entry name" value="ASHA1/2-like_C"/>
</dbReference>
<dbReference type="SUPFAM" id="SSF55961">
    <property type="entry name" value="Bet v1-like"/>
    <property type="match status" value="1"/>
</dbReference>
<dbReference type="RefSeq" id="WP_238332248.1">
    <property type="nucleotide sequence ID" value="NZ_BAAAKA010000008.1"/>
</dbReference>
<sequence length="155" mass="16895">MARTKHAEQTNRAPQLRYVRTLVCDADRLWNLITRPELLSSWLGPTLLSDTLYGGFVVVTGPDTQETGIVTTCSPPHYFQADFNDPSHRSSKVLVDVVPARRGSHLILTHGGIPAGRLHHYDLFWTSALERLVQACAGNAPLSSASYLPTSAGGS</sequence>
<evidence type="ECO:0000259" key="2">
    <source>
        <dbReference type="Pfam" id="PF08327"/>
    </source>
</evidence>
<protein>
    <submittedName>
        <fullName evidence="3">Uncharacterized protein YndB with AHSA1/START domain</fullName>
    </submittedName>
</protein>
<organism evidence="3 4">
    <name type="scientific">Kribbella jejuensis</name>
    <dbReference type="NCBI Taxonomy" id="236068"/>
    <lineage>
        <taxon>Bacteria</taxon>
        <taxon>Bacillati</taxon>
        <taxon>Actinomycetota</taxon>
        <taxon>Actinomycetes</taxon>
        <taxon>Propionibacteriales</taxon>
        <taxon>Kribbellaceae</taxon>
        <taxon>Kribbella</taxon>
    </lineage>
</organism>